<dbReference type="InterPro" id="IPR051459">
    <property type="entry name" value="Cytochrome_c-type_DH"/>
</dbReference>
<dbReference type="PIRSF" id="PIRSF000018">
    <property type="entry name" value="Mb_ADH_cyt_c"/>
    <property type="match status" value="1"/>
</dbReference>
<name>A0ABU3S1C1_9HYPH</name>
<dbReference type="SUPFAM" id="SSF46626">
    <property type="entry name" value="Cytochrome c"/>
    <property type="match status" value="3"/>
</dbReference>
<dbReference type="Proteomes" id="UP001254257">
    <property type="component" value="Unassembled WGS sequence"/>
</dbReference>
<evidence type="ECO:0000256" key="5">
    <source>
        <dbReference type="ARBA" id="ARBA00022723"/>
    </source>
</evidence>
<evidence type="ECO:0000256" key="3">
    <source>
        <dbReference type="ARBA" id="ARBA00022617"/>
    </source>
</evidence>
<dbReference type="InterPro" id="IPR036909">
    <property type="entry name" value="Cyt_c-like_dom_sf"/>
</dbReference>
<comment type="caution">
    <text evidence="10">The sequence shown here is derived from an EMBL/GenBank/DDBJ whole genome shotgun (WGS) entry which is preliminary data.</text>
</comment>
<keyword evidence="3 8" id="KW-0349">Heme</keyword>
<evidence type="ECO:0000256" key="1">
    <source>
        <dbReference type="ARBA" id="ARBA00001926"/>
    </source>
</evidence>
<dbReference type="PRINTS" id="PR00605">
    <property type="entry name" value="CYTCHROMECIC"/>
</dbReference>
<proteinExistence type="predicted"/>
<keyword evidence="11" id="KW-1185">Reference proteome</keyword>
<evidence type="ECO:0000256" key="6">
    <source>
        <dbReference type="ARBA" id="ARBA00022982"/>
    </source>
</evidence>
<feature type="domain" description="Cytochrome c" evidence="9">
    <location>
        <begin position="48"/>
        <end position="150"/>
    </location>
</feature>
<dbReference type="PANTHER" id="PTHR35008:SF4">
    <property type="entry name" value="BLL4482 PROTEIN"/>
    <property type="match status" value="1"/>
</dbReference>
<evidence type="ECO:0000313" key="11">
    <source>
        <dbReference type="Proteomes" id="UP001254257"/>
    </source>
</evidence>
<accession>A0ABU3S1C1</accession>
<reference evidence="10 11" key="1">
    <citation type="submission" date="2023-09" db="EMBL/GenBank/DDBJ databases">
        <title>Whole genome shotgun sequencing (WGS) of Bosea sp. ZW T0_25, isolated from stored onions (Allium cepa).</title>
        <authorList>
            <person name="Stoll D.A."/>
            <person name="Huch M."/>
        </authorList>
    </citation>
    <scope>NUCLEOTIDE SEQUENCE [LARGE SCALE GENOMIC DNA]</scope>
    <source>
        <strain evidence="10 11">ZW T0_25</strain>
    </source>
</reference>
<evidence type="ECO:0000256" key="4">
    <source>
        <dbReference type="ARBA" id="ARBA00022660"/>
    </source>
</evidence>
<dbReference type="Pfam" id="PF00034">
    <property type="entry name" value="Cytochrom_C"/>
    <property type="match status" value="2"/>
</dbReference>
<gene>
    <name evidence="10" type="ORF">RKE40_01630</name>
</gene>
<keyword evidence="2" id="KW-0813">Transport</keyword>
<dbReference type="PANTHER" id="PTHR35008">
    <property type="entry name" value="BLL4482 PROTEIN-RELATED"/>
    <property type="match status" value="1"/>
</dbReference>
<dbReference type="InterPro" id="IPR009056">
    <property type="entry name" value="Cyt_c-like_dom"/>
</dbReference>
<feature type="domain" description="Cytochrome c" evidence="9">
    <location>
        <begin position="192"/>
        <end position="299"/>
    </location>
</feature>
<dbReference type="InterPro" id="IPR014353">
    <property type="entry name" value="Membr-bd_ADH_cyt_c"/>
</dbReference>
<keyword evidence="5 8" id="KW-0479">Metal-binding</keyword>
<protein>
    <submittedName>
        <fullName evidence="10">Cytochrome c</fullName>
    </submittedName>
</protein>
<comment type="cofactor">
    <cofactor evidence="1">
        <name>heme c</name>
        <dbReference type="ChEBI" id="CHEBI:61717"/>
    </cofactor>
</comment>
<feature type="domain" description="Cytochrome c" evidence="9">
    <location>
        <begin position="319"/>
        <end position="409"/>
    </location>
</feature>
<sequence>MARKLLLAALAAAVVGALGAGAVFLGLFERSVVAKEIEQPLSAEQMKGLAKRGAYVAVAADCYACHVVKGGAPWAGGLPFETPFGTIFSTNISPDKEHGIGSWTRAEFHRAVRDGIGKHGHLYPAMPYASYRKLTADDVDAVYAFLMSREPMKVANKANHLPFPFNIRQGLTFWNLVNLSSDTKTEVAGRSPLWNRGRYLTDALAHCGECHTPRNLAMGMKESAYLEGAELEGVIAPDITKAGLTRMGFDPLVFASFMKSGISAQGAMTNQMFEVVHFSTQYFTAEDLAAMSAYLFDLDKLPEHATPPAPPKPVAVSAEVAASARASYIAVCASCHGIDGQGIPHVVVPLATNASLRLADARNLNKVILTGIPAQRFPGLERMQPMPGFAGQLSDREVADLSNWLRANWGGQQPTVTADEVKRLR</sequence>
<evidence type="ECO:0000259" key="9">
    <source>
        <dbReference type="PROSITE" id="PS51007"/>
    </source>
</evidence>
<dbReference type="Gene3D" id="1.10.760.10">
    <property type="entry name" value="Cytochrome c-like domain"/>
    <property type="match status" value="3"/>
</dbReference>
<evidence type="ECO:0000313" key="10">
    <source>
        <dbReference type="EMBL" id="MDU0338560.1"/>
    </source>
</evidence>
<dbReference type="InterPro" id="IPR008168">
    <property type="entry name" value="Cyt_C_IC"/>
</dbReference>
<keyword evidence="6" id="KW-0249">Electron transport</keyword>
<dbReference type="PROSITE" id="PS51007">
    <property type="entry name" value="CYTC"/>
    <property type="match status" value="3"/>
</dbReference>
<dbReference type="RefSeq" id="WP_316016508.1">
    <property type="nucleotide sequence ID" value="NZ_JAWDID010000002.1"/>
</dbReference>
<keyword evidence="4" id="KW-0679">Respiratory chain</keyword>
<keyword evidence="7 8" id="KW-0408">Iron</keyword>
<dbReference type="EMBL" id="JAWDID010000002">
    <property type="protein sequence ID" value="MDU0338560.1"/>
    <property type="molecule type" value="Genomic_DNA"/>
</dbReference>
<organism evidence="10 11">
    <name type="scientific">Bosea rubneri</name>
    <dbReference type="NCBI Taxonomy" id="3075434"/>
    <lineage>
        <taxon>Bacteria</taxon>
        <taxon>Pseudomonadati</taxon>
        <taxon>Pseudomonadota</taxon>
        <taxon>Alphaproteobacteria</taxon>
        <taxon>Hyphomicrobiales</taxon>
        <taxon>Boseaceae</taxon>
        <taxon>Bosea</taxon>
    </lineage>
</organism>
<evidence type="ECO:0000256" key="2">
    <source>
        <dbReference type="ARBA" id="ARBA00022448"/>
    </source>
</evidence>
<evidence type="ECO:0000256" key="7">
    <source>
        <dbReference type="ARBA" id="ARBA00023004"/>
    </source>
</evidence>
<evidence type="ECO:0000256" key="8">
    <source>
        <dbReference type="PROSITE-ProRule" id="PRU00433"/>
    </source>
</evidence>